<dbReference type="PROSITE" id="PS51384">
    <property type="entry name" value="FAD_FR"/>
    <property type="match status" value="1"/>
</dbReference>
<dbReference type="InterPro" id="IPR013113">
    <property type="entry name" value="SIP_FAD-bd"/>
</dbReference>
<protein>
    <submittedName>
        <fullName evidence="3">Siderophore-interacting protein</fullName>
    </submittedName>
</protein>
<dbReference type="CDD" id="cd06193">
    <property type="entry name" value="siderophore_interacting"/>
    <property type="match status" value="1"/>
</dbReference>
<dbReference type="InterPro" id="IPR017938">
    <property type="entry name" value="Riboflavin_synthase-like_b-brl"/>
</dbReference>
<name>A0ABT4MHS4_9NOCA</name>
<dbReference type="Pfam" id="PF04954">
    <property type="entry name" value="SIP"/>
    <property type="match status" value="1"/>
</dbReference>
<dbReference type="Pfam" id="PF08021">
    <property type="entry name" value="FAD_binding_9"/>
    <property type="match status" value="1"/>
</dbReference>
<accession>A0ABT4MHS4</accession>
<gene>
    <name evidence="3" type="ORF">O4220_18690</name>
</gene>
<dbReference type="InterPro" id="IPR039374">
    <property type="entry name" value="SIP_fam"/>
</dbReference>
<evidence type="ECO:0000256" key="1">
    <source>
        <dbReference type="SAM" id="MobiDB-lite"/>
    </source>
</evidence>
<organism evidence="3 4">
    <name type="scientific">Rhodococcus ruber</name>
    <dbReference type="NCBI Taxonomy" id="1830"/>
    <lineage>
        <taxon>Bacteria</taxon>
        <taxon>Bacillati</taxon>
        <taxon>Actinomycetota</taxon>
        <taxon>Actinomycetes</taxon>
        <taxon>Mycobacteriales</taxon>
        <taxon>Nocardiaceae</taxon>
        <taxon>Rhodococcus</taxon>
    </lineage>
</organism>
<proteinExistence type="predicted"/>
<sequence>MSKYLKPDKPAFYRLTVLETDRLSPSFIRVTLGGDSLSNFRFMGYDHWFRLFLPQPGQDEPRVPSATSMLWYAQYLAFSKDTRPVVRNYTISQYRAPGQGKHGNGAELDVDFVVHGSGAGGTTQNIGSGAGGTAHAGPASTWAQKAAPGDRVAILDEGRIYTFERQSSWQLLVGDESAAPAVIAILRSLPEDVRVKAFIEVPTEADIQKQDMQAGVEIDWIVRPNALAKPGEAALAAVEKAELPDGDPFVYVAGEQALATGLRRYLVNERSVPKSQICFTGYWKFGKAAP</sequence>
<comment type="caution">
    <text evidence="3">The sequence shown here is derived from an EMBL/GenBank/DDBJ whole genome shotgun (WGS) entry which is preliminary data.</text>
</comment>
<dbReference type="Proteomes" id="UP001081071">
    <property type="component" value="Unassembled WGS sequence"/>
</dbReference>
<evidence type="ECO:0000313" key="4">
    <source>
        <dbReference type="Proteomes" id="UP001081071"/>
    </source>
</evidence>
<evidence type="ECO:0000313" key="3">
    <source>
        <dbReference type="EMBL" id="MCZ4520542.1"/>
    </source>
</evidence>
<dbReference type="InterPro" id="IPR039261">
    <property type="entry name" value="FNR_nucleotide-bd"/>
</dbReference>
<dbReference type="RefSeq" id="WP_269606993.1">
    <property type="nucleotide sequence ID" value="NZ_JAPWIJ010000008.1"/>
</dbReference>
<evidence type="ECO:0000259" key="2">
    <source>
        <dbReference type="PROSITE" id="PS51384"/>
    </source>
</evidence>
<feature type="region of interest" description="Disordered" evidence="1">
    <location>
        <begin position="123"/>
        <end position="148"/>
    </location>
</feature>
<dbReference type="PANTHER" id="PTHR30157">
    <property type="entry name" value="FERRIC REDUCTASE, NADPH-DEPENDENT"/>
    <property type="match status" value="1"/>
</dbReference>
<dbReference type="InterPro" id="IPR017927">
    <property type="entry name" value="FAD-bd_FR_type"/>
</dbReference>
<keyword evidence="4" id="KW-1185">Reference proteome</keyword>
<dbReference type="Gene3D" id="2.40.30.10">
    <property type="entry name" value="Translation factors"/>
    <property type="match status" value="1"/>
</dbReference>
<dbReference type="InterPro" id="IPR007037">
    <property type="entry name" value="SIP_rossman_dom"/>
</dbReference>
<dbReference type="SUPFAM" id="SSF63380">
    <property type="entry name" value="Riboflavin synthase domain-like"/>
    <property type="match status" value="1"/>
</dbReference>
<dbReference type="Gene3D" id="3.40.50.80">
    <property type="entry name" value="Nucleotide-binding domain of ferredoxin-NADP reductase (FNR) module"/>
    <property type="match status" value="1"/>
</dbReference>
<dbReference type="EMBL" id="JAPWIJ010000008">
    <property type="protein sequence ID" value="MCZ4520542.1"/>
    <property type="molecule type" value="Genomic_DNA"/>
</dbReference>
<feature type="domain" description="FAD-binding FR-type" evidence="2">
    <location>
        <begin position="10"/>
        <end position="166"/>
    </location>
</feature>
<reference evidence="3" key="1">
    <citation type="submission" date="2022-12" db="EMBL/GenBank/DDBJ databases">
        <authorList>
            <person name="Krivoruchko A.V."/>
            <person name="Elkin A."/>
        </authorList>
    </citation>
    <scope>NUCLEOTIDE SEQUENCE</scope>
    <source>
        <strain evidence="3">IEGM 1391</strain>
    </source>
</reference>
<dbReference type="PANTHER" id="PTHR30157:SF0">
    <property type="entry name" value="NADPH-DEPENDENT FERRIC-CHELATE REDUCTASE"/>
    <property type="match status" value="1"/>
</dbReference>